<reference evidence="3" key="1">
    <citation type="submission" date="2023-06" db="EMBL/GenBank/DDBJ databases">
        <title>Genomic analysis of the entomopathogenic nematode Steinernema hermaphroditum.</title>
        <authorList>
            <person name="Schwarz E.M."/>
            <person name="Heppert J.K."/>
            <person name="Baniya A."/>
            <person name="Schwartz H.T."/>
            <person name="Tan C.-H."/>
            <person name="Antoshechkin I."/>
            <person name="Sternberg P.W."/>
            <person name="Goodrich-Blair H."/>
            <person name="Dillman A.R."/>
        </authorList>
    </citation>
    <scope>NUCLEOTIDE SEQUENCE</scope>
    <source>
        <strain evidence="3">PS9179</strain>
        <tissue evidence="3">Whole animal</tissue>
    </source>
</reference>
<proteinExistence type="predicted"/>
<keyword evidence="1" id="KW-0479">Metal-binding</keyword>
<evidence type="ECO:0000313" key="3">
    <source>
        <dbReference type="EMBL" id="KAK0404881.1"/>
    </source>
</evidence>
<dbReference type="EMBL" id="JAUCMV010000004">
    <property type="protein sequence ID" value="KAK0404881.1"/>
    <property type="molecule type" value="Genomic_DNA"/>
</dbReference>
<keyword evidence="4" id="KW-1185">Reference proteome</keyword>
<name>A0AA39LP33_9BILA</name>
<dbReference type="PROSITE" id="PS00028">
    <property type="entry name" value="ZINC_FINGER_C2H2_1"/>
    <property type="match status" value="1"/>
</dbReference>
<dbReference type="InterPro" id="IPR013087">
    <property type="entry name" value="Znf_C2H2_type"/>
</dbReference>
<evidence type="ECO:0000259" key="2">
    <source>
        <dbReference type="PROSITE" id="PS50157"/>
    </source>
</evidence>
<dbReference type="AlphaFoldDB" id="A0AA39LP33"/>
<keyword evidence="1" id="KW-0862">Zinc</keyword>
<protein>
    <recommendedName>
        <fullName evidence="2">C2H2-type domain-containing protein</fullName>
    </recommendedName>
</protein>
<sequence length="263" mass="29017">MNEAVPPSFLNPVQKWLAKRRIPRVFHCVDCGEEFPEKPLFDEHVLTHQFVDICFQIQETEDFRFECQDDVRLRNLLLEASSLEEDFDKENVMPGESEGAIGNGFPPEPVPVAPMPSASPGTEGSFDVFGPAAPIALVGDCDRVCSLCFAPSSEDGILGHLLESHGAKATSLRALRKAKTVYTVAPTSTCEFCAEATLASDHDFFIHTWKNHIREGDELKSIRKPYKMILDVHVGEGTVGVSVNYDAPLAAGSYKVLKLYKSC</sequence>
<evidence type="ECO:0000313" key="4">
    <source>
        <dbReference type="Proteomes" id="UP001175271"/>
    </source>
</evidence>
<evidence type="ECO:0000256" key="1">
    <source>
        <dbReference type="PROSITE-ProRule" id="PRU00042"/>
    </source>
</evidence>
<organism evidence="3 4">
    <name type="scientific">Steinernema hermaphroditum</name>
    <dbReference type="NCBI Taxonomy" id="289476"/>
    <lineage>
        <taxon>Eukaryota</taxon>
        <taxon>Metazoa</taxon>
        <taxon>Ecdysozoa</taxon>
        <taxon>Nematoda</taxon>
        <taxon>Chromadorea</taxon>
        <taxon>Rhabditida</taxon>
        <taxon>Tylenchina</taxon>
        <taxon>Panagrolaimomorpha</taxon>
        <taxon>Strongyloidoidea</taxon>
        <taxon>Steinernematidae</taxon>
        <taxon>Steinernema</taxon>
    </lineage>
</organism>
<feature type="domain" description="C2H2-type" evidence="2">
    <location>
        <begin position="26"/>
        <end position="48"/>
    </location>
</feature>
<gene>
    <name evidence="3" type="ORF">QR680_017679</name>
</gene>
<accession>A0AA39LP33</accession>
<dbReference type="GO" id="GO:0008270">
    <property type="term" value="F:zinc ion binding"/>
    <property type="evidence" value="ECO:0007669"/>
    <property type="project" value="UniProtKB-KW"/>
</dbReference>
<dbReference type="PROSITE" id="PS50157">
    <property type="entry name" value="ZINC_FINGER_C2H2_2"/>
    <property type="match status" value="1"/>
</dbReference>
<dbReference type="Proteomes" id="UP001175271">
    <property type="component" value="Unassembled WGS sequence"/>
</dbReference>
<keyword evidence="1" id="KW-0863">Zinc-finger</keyword>
<comment type="caution">
    <text evidence="3">The sequence shown here is derived from an EMBL/GenBank/DDBJ whole genome shotgun (WGS) entry which is preliminary data.</text>
</comment>